<comment type="similarity">
    <text evidence="3 10">Belongs to the alpha-IPM synthase/homocitrate synthase family. LeuA type 2 subfamily.</text>
</comment>
<comment type="caution">
    <text evidence="12">The sequence shown here is derived from an EMBL/GenBank/DDBJ whole genome shotgun (WGS) entry which is preliminary data.</text>
</comment>
<evidence type="ECO:0000256" key="6">
    <source>
        <dbReference type="ARBA" id="ARBA00022605"/>
    </source>
</evidence>
<dbReference type="CDD" id="cd07942">
    <property type="entry name" value="DRE_TIM_LeuA"/>
    <property type="match status" value="1"/>
</dbReference>
<dbReference type="Pfam" id="PF22615">
    <property type="entry name" value="IPMS_D2"/>
    <property type="match status" value="1"/>
</dbReference>
<dbReference type="EC" id="2.3.3.13" evidence="4 10"/>
<dbReference type="NCBIfam" id="TIGR00970">
    <property type="entry name" value="leuA_yeast"/>
    <property type="match status" value="1"/>
</dbReference>
<keyword evidence="8 10" id="KW-0479">Metal-binding</keyword>
<dbReference type="InterPro" id="IPR000891">
    <property type="entry name" value="PYR_CT"/>
</dbReference>
<dbReference type="RefSeq" id="WP_382394919.1">
    <property type="nucleotide sequence ID" value="NZ_JBHTCQ010000002.1"/>
</dbReference>
<keyword evidence="13" id="KW-1185">Reference proteome</keyword>
<evidence type="ECO:0000256" key="10">
    <source>
        <dbReference type="HAMAP-Rule" id="MF_00572"/>
    </source>
</evidence>
<evidence type="ECO:0000256" key="1">
    <source>
        <dbReference type="ARBA" id="ARBA00000064"/>
    </source>
</evidence>
<proteinExistence type="inferred from homology"/>
<evidence type="ECO:0000256" key="2">
    <source>
        <dbReference type="ARBA" id="ARBA00004689"/>
    </source>
</evidence>
<dbReference type="Pfam" id="PF08502">
    <property type="entry name" value="LeuA_dimer"/>
    <property type="match status" value="1"/>
</dbReference>
<gene>
    <name evidence="10 12" type="primary">leuA</name>
    <name evidence="12" type="ORF">ACFQQL_12740</name>
</gene>
<evidence type="ECO:0000256" key="3">
    <source>
        <dbReference type="ARBA" id="ARBA00009767"/>
    </source>
</evidence>
<comment type="pathway">
    <text evidence="2 10">Amino-acid biosynthesis; L-leucine biosynthesis; L-leucine from 3-methyl-2-oxobutanoate: step 1/4.</text>
</comment>
<evidence type="ECO:0000256" key="4">
    <source>
        <dbReference type="ARBA" id="ARBA00012973"/>
    </source>
</evidence>
<keyword evidence="7 10" id="KW-0808">Transferase</keyword>
<organism evidence="12 13">
    <name type="scientific">Georgenia alba</name>
    <dbReference type="NCBI Taxonomy" id="2233858"/>
    <lineage>
        <taxon>Bacteria</taxon>
        <taxon>Bacillati</taxon>
        <taxon>Actinomycetota</taxon>
        <taxon>Actinomycetes</taxon>
        <taxon>Micrococcales</taxon>
        <taxon>Bogoriellaceae</taxon>
        <taxon>Georgenia</taxon>
    </lineage>
</organism>
<evidence type="ECO:0000256" key="9">
    <source>
        <dbReference type="ARBA" id="ARBA00023304"/>
    </source>
</evidence>
<comment type="subunit">
    <text evidence="10">Homodimer.</text>
</comment>
<dbReference type="HAMAP" id="MF_00572">
    <property type="entry name" value="LeuA_type2"/>
    <property type="match status" value="1"/>
</dbReference>
<sequence>MKTQHHITSQRPSGMPIGKYRAFADNPAVNPGLSDRTWPDRRITRAPRWLSTDLRDGNQALVEPMNAERKRRMFDLLVRMGYKEIEIGFPAASQTDFDFVRSLAEEGAVPDDVTVSVLTQARPELIHRTIDSLVGMRQANVHLYNATAPVFRDVVFHNDREATQELAVAGTREVVAYAEKVLGEDTVFGYQYSPEIFVDTELEYALQVCEAVMDVWQPEDGREIILNLPATVERATPNLYADQIEWMSRNLSRREHVALSLHPHNDRGSGVAAAELGLLAGADRIEGCLFGQGERTGNVDLVTLGLNLFSQGIDPMIDFSDIDEVRRTVEQCTQMDVHPRHPYGGDLVYTSFSGSHQDAIKKGFTARAERVAAAGGEESAVVWDLPYLPIDPKDVGRTYEAVVRVNSQSGKGGVAYLLSSTRHLDLPRRLQIELSGIVQKHTDAYGGEIDAEKLWSIFADEYLPHTAAMGLEPWGRFALEGTTLTSGGEGGEAVLTVTVVDDGERKVLASTGNGPIDAFVSALQETGVEVAVLDYAEHALSGGEDATAASYVECAVDGQVLWGVGIDPSTMTASFKAIVSAVNRAVR</sequence>
<dbReference type="InterPro" id="IPR039371">
    <property type="entry name" value="LeuA_N_DRE-TIM"/>
</dbReference>
<dbReference type="SUPFAM" id="SSF51569">
    <property type="entry name" value="Aldolase"/>
    <property type="match status" value="1"/>
</dbReference>
<feature type="binding site" evidence="10">
    <location>
        <position position="298"/>
    </location>
    <ligand>
        <name>Mg(2+)</name>
        <dbReference type="ChEBI" id="CHEBI:18420"/>
    </ligand>
</feature>
<dbReference type="PANTHER" id="PTHR46911:SF1">
    <property type="entry name" value="2-ISOPROPYLMALATE SYNTHASE"/>
    <property type="match status" value="1"/>
</dbReference>
<dbReference type="Pfam" id="PF00682">
    <property type="entry name" value="HMGL-like"/>
    <property type="match status" value="1"/>
</dbReference>
<evidence type="ECO:0000256" key="5">
    <source>
        <dbReference type="ARBA" id="ARBA00022430"/>
    </source>
</evidence>
<keyword evidence="10" id="KW-0460">Magnesium</keyword>
<evidence type="ECO:0000256" key="8">
    <source>
        <dbReference type="ARBA" id="ARBA00022723"/>
    </source>
</evidence>
<feature type="region of interest" description="Regulatory domain" evidence="10">
    <location>
        <begin position="465"/>
        <end position="587"/>
    </location>
</feature>
<keyword evidence="12" id="KW-0012">Acyltransferase</keyword>
<dbReference type="GO" id="GO:0003852">
    <property type="term" value="F:2-isopropylmalate synthase activity"/>
    <property type="evidence" value="ECO:0007669"/>
    <property type="project" value="UniProtKB-EC"/>
</dbReference>
<evidence type="ECO:0000256" key="7">
    <source>
        <dbReference type="ARBA" id="ARBA00022679"/>
    </source>
</evidence>
<keyword evidence="5 10" id="KW-0432">Leucine biosynthesis</keyword>
<evidence type="ECO:0000313" key="13">
    <source>
        <dbReference type="Proteomes" id="UP001596455"/>
    </source>
</evidence>
<dbReference type="SMART" id="SM00917">
    <property type="entry name" value="LeuA_dimer"/>
    <property type="match status" value="1"/>
</dbReference>
<comment type="function">
    <text evidence="10">Catalyzes the condensation of the acetyl group of acetyl-CoA with 3-methyl-2-oxobutanoate (2-ketoisovalerate) to form 3-carboxy-3-hydroxy-4-methylpentanoate (2-isopropylmalate).</text>
</comment>
<accession>A0ABW2Q921</accession>
<dbReference type="InterPro" id="IPR002034">
    <property type="entry name" value="AIPM/Hcit_synth_CS"/>
</dbReference>
<dbReference type="NCBIfam" id="NF002991">
    <property type="entry name" value="PRK03739.1"/>
    <property type="match status" value="1"/>
</dbReference>
<dbReference type="PROSITE" id="PS00815">
    <property type="entry name" value="AIPM_HOMOCIT_SYNTH_1"/>
    <property type="match status" value="1"/>
</dbReference>
<comment type="subcellular location">
    <subcellularLocation>
        <location evidence="10">Cytoplasm</location>
    </subcellularLocation>
</comment>
<evidence type="ECO:0000259" key="11">
    <source>
        <dbReference type="PROSITE" id="PS50991"/>
    </source>
</evidence>
<evidence type="ECO:0000313" key="12">
    <source>
        <dbReference type="EMBL" id="MFC7405984.1"/>
    </source>
</evidence>
<keyword evidence="9 10" id="KW-0100">Branched-chain amino acid biosynthesis</keyword>
<dbReference type="PROSITE" id="PS00816">
    <property type="entry name" value="AIPM_HOMOCIT_SYNTH_2"/>
    <property type="match status" value="1"/>
</dbReference>
<reference evidence="13" key="1">
    <citation type="journal article" date="2019" name="Int. J. Syst. Evol. Microbiol.">
        <title>The Global Catalogue of Microorganisms (GCM) 10K type strain sequencing project: providing services to taxonomists for standard genome sequencing and annotation.</title>
        <authorList>
            <consortium name="The Broad Institute Genomics Platform"/>
            <consortium name="The Broad Institute Genome Sequencing Center for Infectious Disease"/>
            <person name="Wu L."/>
            <person name="Ma J."/>
        </authorList>
    </citation>
    <scope>NUCLEOTIDE SEQUENCE [LARGE SCALE GENOMIC DNA]</scope>
    <source>
        <strain evidence="13">JCM 1490</strain>
    </source>
</reference>
<dbReference type="SUPFAM" id="SSF110921">
    <property type="entry name" value="2-isopropylmalate synthase LeuA, allosteric (dimerisation) domain"/>
    <property type="match status" value="1"/>
</dbReference>
<keyword evidence="10" id="KW-0963">Cytoplasm</keyword>
<name>A0ABW2Q921_9MICO</name>
<comment type="cofactor">
    <cofactor evidence="10">
        <name>Mg(2+)</name>
        <dbReference type="ChEBI" id="CHEBI:18420"/>
    </cofactor>
</comment>
<protein>
    <recommendedName>
        <fullName evidence="4 10">2-isopropylmalate synthase</fullName>
        <ecNumber evidence="4 10">2.3.3.13</ecNumber>
    </recommendedName>
    <alternativeName>
        <fullName evidence="10">Alpha-IPM synthase</fullName>
    </alternativeName>
    <alternativeName>
        <fullName evidence="10">Alpha-isopropylmalate synthase</fullName>
    </alternativeName>
</protein>
<dbReference type="SUPFAM" id="SSF89000">
    <property type="entry name" value="post-HMGL domain-like"/>
    <property type="match status" value="1"/>
</dbReference>
<dbReference type="InterPro" id="IPR054692">
    <property type="entry name" value="LeuA-like_post-cat"/>
</dbReference>
<keyword evidence="6 10" id="KW-0028">Amino-acid biosynthesis</keyword>
<dbReference type="PANTHER" id="PTHR46911">
    <property type="match status" value="1"/>
</dbReference>
<feature type="domain" description="Pyruvate carboxyltransferase" evidence="11">
    <location>
        <begin position="47"/>
        <end position="323"/>
    </location>
</feature>
<dbReference type="InterPro" id="IPR013785">
    <property type="entry name" value="Aldolase_TIM"/>
</dbReference>
<dbReference type="InterPro" id="IPR005668">
    <property type="entry name" value="IPM_Synthase"/>
</dbReference>
<feature type="binding site" evidence="10">
    <location>
        <position position="262"/>
    </location>
    <ligand>
        <name>Mg(2+)</name>
        <dbReference type="ChEBI" id="CHEBI:18420"/>
    </ligand>
</feature>
<dbReference type="PROSITE" id="PS50991">
    <property type="entry name" value="PYR_CT"/>
    <property type="match status" value="1"/>
</dbReference>
<feature type="binding site" evidence="10">
    <location>
        <position position="264"/>
    </location>
    <ligand>
        <name>Mg(2+)</name>
        <dbReference type="ChEBI" id="CHEBI:18420"/>
    </ligand>
</feature>
<dbReference type="InterPro" id="IPR036230">
    <property type="entry name" value="LeuA_allosteric_dom_sf"/>
</dbReference>
<dbReference type="Proteomes" id="UP001596455">
    <property type="component" value="Unassembled WGS sequence"/>
</dbReference>
<feature type="binding site" evidence="10">
    <location>
        <position position="56"/>
    </location>
    <ligand>
        <name>Mg(2+)</name>
        <dbReference type="ChEBI" id="CHEBI:18420"/>
    </ligand>
</feature>
<dbReference type="Gene3D" id="3.20.20.70">
    <property type="entry name" value="Aldolase class I"/>
    <property type="match status" value="1"/>
</dbReference>
<comment type="catalytic activity">
    <reaction evidence="1 10">
        <text>3-methyl-2-oxobutanoate + acetyl-CoA + H2O = (2S)-2-isopropylmalate + CoA + H(+)</text>
        <dbReference type="Rhea" id="RHEA:21524"/>
        <dbReference type="ChEBI" id="CHEBI:1178"/>
        <dbReference type="ChEBI" id="CHEBI:11851"/>
        <dbReference type="ChEBI" id="CHEBI:15377"/>
        <dbReference type="ChEBI" id="CHEBI:15378"/>
        <dbReference type="ChEBI" id="CHEBI:57287"/>
        <dbReference type="ChEBI" id="CHEBI:57288"/>
        <dbReference type="EC" id="2.3.3.13"/>
    </reaction>
</comment>
<dbReference type="EMBL" id="JBHTCQ010000002">
    <property type="protein sequence ID" value="MFC7405984.1"/>
    <property type="molecule type" value="Genomic_DNA"/>
</dbReference>
<dbReference type="Gene3D" id="3.30.160.270">
    <property type="match status" value="1"/>
</dbReference>
<dbReference type="InterPro" id="IPR013709">
    <property type="entry name" value="2-isopropylmalate_synth_dimer"/>
</dbReference>